<name>L0KAX3_HALHC</name>
<dbReference type="Pfam" id="PF02361">
    <property type="entry name" value="CbiQ"/>
    <property type="match status" value="1"/>
</dbReference>
<dbReference type="KEGG" id="hhl:Halha_1754"/>
<dbReference type="HOGENOM" id="CLU_1208405_0_0_9"/>
<evidence type="ECO:0000256" key="5">
    <source>
        <dbReference type="ARBA" id="ARBA00023136"/>
    </source>
</evidence>
<feature type="transmembrane region" description="Helical" evidence="6">
    <location>
        <begin position="56"/>
        <end position="77"/>
    </location>
</feature>
<sequence>MNIELNIEPGTRLLIYLIGVLTVLLLDQYIGLLMVSSLLLGIVVIKKNITNLYQKLYFFLPFLLTTVLLGFFHQGGWYFTGKLVLRLMIIFLWNSIIFAGFNESQLVVGMDQLHMPRLITIVIFFIFRYRSLLQEKIKQLLISRRIRGARVGYDWFNIKEYLILAQVIGAGLIHSLEQGDRVYQAMKLRGLQIETLISNHNRLRQDWQVVAITIVIATGFLLLDRGAIF</sequence>
<dbReference type="Proteomes" id="UP000010880">
    <property type="component" value="Chromosome"/>
</dbReference>
<keyword evidence="2" id="KW-1003">Cell membrane</keyword>
<evidence type="ECO:0000256" key="1">
    <source>
        <dbReference type="ARBA" id="ARBA00004141"/>
    </source>
</evidence>
<dbReference type="InterPro" id="IPR051611">
    <property type="entry name" value="ECF_transporter_component"/>
</dbReference>
<gene>
    <name evidence="7" type="ordered locus">Halha_1754</name>
</gene>
<dbReference type="InterPro" id="IPR003339">
    <property type="entry name" value="ABC/ECF_trnsptr_transmembrane"/>
</dbReference>
<comment type="subcellular location">
    <subcellularLocation>
        <location evidence="1">Membrane</location>
        <topology evidence="1">Multi-pass membrane protein</topology>
    </subcellularLocation>
</comment>
<dbReference type="GO" id="GO:0005886">
    <property type="term" value="C:plasma membrane"/>
    <property type="evidence" value="ECO:0007669"/>
    <property type="project" value="UniProtKB-ARBA"/>
</dbReference>
<feature type="transmembrane region" description="Helical" evidence="6">
    <location>
        <begin position="83"/>
        <end position="101"/>
    </location>
</feature>
<feature type="transmembrane region" description="Helical" evidence="6">
    <location>
        <begin position="113"/>
        <end position="131"/>
    </location>
</feature>
<dbReference type="EMBL" id="CP003359">
    <property type="protein sequence ID" value="AGB41690.1"/>
    <property type="molecule type" value="Genomic_DNA"/>
</dbReference>
<keyword evidence="3 6" id="KW-0812">Transmembrane</keyword>
<reference evidence="8" key="1">
    <citation type="submission" date="2012-02" db="EMBL/GenBank/DDBJ databases">
        <title>The complete genome of Halobacteroides halobius DSM 5150.</title>
        <authorList>
            <person name="Lucas S."/>
            <person name="Copeland A."/>
            <person name="Lapidus A."/>
            <person name="Glavina del Rio T."/>
            <person name="Dalin E."/>
            <person name="Tice H."/>
            <person name="Bruce D."/>
            <person name="Goodwin L."/>
            <person name="Pitluck S."/>
            <person name="Peters L."/>
            <person name="Mikhailova N."/>
            <person name="Gu W."/>
            <person name="Kyrpides N."/>
            <person name="Mavromatis K."/>
            <person name="Ivanova N."/>
            <person name="Brettin T."/>
            <person name="Detter J.C."/>
            <person name="Han C."/>
            <person name="Larimer F."/>
            <person name="Land M."/>
            <person name="Hauser L."/>
            <person name="Markowitz V."/>
            <person name="Cheng J.-F."/>
            <person name="Hugenholtz P."/>
            <person name="Woyke T."/>
            <person name="Wu D."/>
            <person name="Tindall B."/>
            <person name="Pomrenke H."/>
            <person name="Brambilla E."/>
            <person name="Klenk H.-P."/>
            <person name="Eisen J.A."/>
        </authorList>
    </citation>
    <scope>NUCLEOTIDE SEQUENCE [LARGE SCALE GENOMIC DNA]</scope>
    <source>
        <strain evidence="8">ATCC 35273 / DSM 5150 / MD-1</strain>
    </source>
</reference>
<dbReference type="STRING" id="748449.Halha_1754"/>
<accession>L0KAX3</accession>
<feature type="transmembrane region" description="Helical" evidence="6">
    <location>
        <begin position="207"/>
        <end position="223"/>
    </location>
</feature>
<evidence type="ECO:0000256" key="3">
    <source>
        <dbReference type="ARBA" id="ARBA00022692"/>
    </source>
</evidence>
<proteinExistence type="predicted"/>
<evidence type="ECO:0000256" key="6">
    <source>
        <dbReference type="SAM" id="Phobius"/>
    </source>
</evidence>
<dbReference type="PANTHER" id="PTHR34857">
    <property type="entry name" value="SLL0384 PROTEIN"/>
    <property type="match status" value="1"/>
</dbReference>
<evidence type="ECO:0000256" key="4">
    <source>
        <dbReference type="ARBA" id="ARBA00022989"/>
    </source>
</evidence>
<keyword evidence="5 6" id="KW-0472">Membrane</keyword>
<dbReference type="eggNOG" id="COG0619">
    <property type="taxonomic scope" value="Bacteria"/>
</dbReference>
<dbReference type="AlphaFoldDB" id="L0KAX3"/>
<dbReference type="PANTHER" id="PTHR34857:SF2">
    <property type="entry name" value="SLL0384 PROTEIN"/>
    <property type="match status" value="1"/>
</dbReference>
<evidence type="ECO:0000256" key="2">
    <source>
        <dbReference type="ARBA" id="ARBA00022475"/>
    </source>
</evidence>
<protein>
    <submittedName>
        <fullName evidence="7">ABC-type cobalt transport system, permease component CbiQ</fullName>
    </submittedName>
</protein>
<evidence type="ECO:0000313" key="8">
    <source>
        <dbReference type="Proteomes" id="UP000010880"/>
    </source>
</evidence>
<dbReference type="RefSeq" id="WP_015327406.1">
    <property type="nucleotide sequence ID" value="NC_019978.1"/>
</dbReference>
<feature type="transmembrane region" description="Helical" evidence="6">
    <location>
        <begin position="14"/>
        <end position="44"/>
    </location>
</feature>
<keyword evidence="8" id="KW-1185">Reference proteome</keyword>
<dbReference type="CDD" id="cd16914">
    <property type="entry name" value="EcfT"/>
    <property type="match status" value="1"/>
</dbReference>
<organism evidence="7 8">
    <name type="scientific">Halobacteroides halobius (strain ATCC 35273 / DSM 5150 / MD-1)</name>
    <dbReference type="NCBI Taxonomy" id="748449"/>
    <lineage>
        <taxon>Bacteria</taxon>
        <taxon>Bacillati</taxon>
        <taxon>Bacillota</taxon>
        <taxon>Clostridia</taxon>
        <taxon>Halanaerobiales</taxon>
        <taxon>Halobacteroidaceae</taxon>
        <taxon>Halobacteroides</taxon>
    </lineage>
</organism>
<evidence type="ECO:0000313" key="7">
    <source>
        <dbReference type="EMBL" id="AGB41690.1"/>
    </source>
</evidence>
<keyword evidence="4 6" id="KW-1133">Transmembrane helix</keyword>